<organism evidence="1 2">
    <name type="scientific">Sphingobacterium detergens</name>
    <dbReference type="NCBI Taxonomy" id="1145106"/>
    <lineage>
        <taxon>Bacteria</taxon>
        <taxon>Pseudomonadati</taxon>
        <taxon>Bacteroidota</taxon>
        <taxon>Sphingobacteriia</taxon>
        <taxon>Sphingobacteriales</taxon>
        <taxon>Sphingobacteriaceae</taxon>
        <taxon>Sphingobacterium</taxon>
    </lineage>
</organism>
<dbReference type="RefSeq" id="WP_120257153.1">
    <property type="nucleotide sequence ID" value="NZ_RAPY01000001.1"/>
</dbReference>
<gene>
    <name evidence="1" type="ORF">DFQ12_0196</name>
</gene>
<dbReference type="Proteomes" id="UP000286246">
    <property type="component" value="Unassembled WGS sequence"/>
</dbReference>
<dbReference type="OrthoDB" id="708432at2"/>
<protein>
    <submittedName>
        <fullName evidence="1">Uncharacterized protein</fullName>
    </submittedName>
</protein>
<proteinExistence type="predicted"/>
<evidence type="ECO:0000313" key="1">
    <source>
        <dbReference type="EMBL" id="RKE55365.1"/>
    </source>
</evidence>
<sequence length="124" mass="14665">MNQKYSNVLALEFALYEIHDAEYDPIKKITDFWEKYDLIGIQNTLHLLLKNHTDSNYMDELYVICHKKVFLADLFRLLIAYFTIHTSNSNINDVDIFDADTTQISRAELAVSKRIHNFFCLRKD</sequence>
<dbReference type="EMBL" id="RAPY01000001">
    <property type="protein sequence ID" value="RKE55365.1"/>
    <property type="molecule type" value="Genomic_DNA"/>
</dbReference>
<name>A0A420BF86_SPHD1</name>
<dbReference type="AlphaFoldDB" id="A0A420BF86"/>
<comment type="caution">
    <text evidence="1">The sequence shown here is derived from an EMBL/GenBank/DDBJ whole genome shotgun (WGS) entry which is preliminary data.</text>
</comment>
<reference evidence="1 2" key="1">
    <citation type="submission" date="2018-09" db="EMBL/GenBank/DDBJ databases">
        <title>Genomic Encyclopedia of Type Strains, Phase III (KMG-III): the genomes of soil and plant-associated and newly described type strains.</title>
        <authorList>
            <person name="Whitman W."/>
        </authorList>
    </citation>
    <scope>NUCLEOTIDE SEQUENCE [LARGE SCALE GENOMIC DNA]</scope>
    <source>
        <strain evidence="1 2">CECT 7938</strain>
    </source>
</reference>
<evidence type="ECO:0000313" key="2">
    <source>
        <dbReference type="Proteomes" id="UP000286246"/>
    </source>
</evidence>
<accession>A0A420BF86</accession>
<keyword evidence="2" id="KW-1185">Reference proteome</keyword>